<dbReference type="InterPro" id="IPR020288">
    <property type="entry name" value="Sheath_initiator"/>
</dbReference>
<accession>A0ABR8MNR8</accession>
<name>A0ABR8MNR8_9BACL</name>
<dbReference type="Pfam" id="PF10934">
    <property type="entry name" value="Sheath_initiator"/>
    <property type="match status" value="1"/>
</dbReference>
<dbReference type="SUPFAM" id="SSF160719">
    <property type="entry name" value="gpW/gp25-like"/>
    <property type="match status" value="1"/>
</dbReference>
<sequence>MIPIGGQVTTDSNEAQVPSLTWKLDFDRGKVVGKTDGFDAVKQAAYKILQTDRFAYLIYDANYGSEMAGLIGKSPLLVESELHRQIREALIEDDRIHDVSDMTISIEGDVASVVFTVVSIFGNFEGEVTTYV</sequence>
<proteinExistence type="predicted"/>
<evidence type="ECO:0000313" key="2">
    <source>
        <dbReference type="Proteomes" id="UP000609346"/>
    </source>
</evidence>
<evidence type="ECO:0000313" key="1">
    <source>
        <dbReference type="EMBL" id="MBD3917637.1"/>
    </source>
</evidence>
<gene>
    <name evidence="1" type="ORF">H8B09_02645</name>
</gene>
<dbReference type="Proteomes" id="UP000609346">
    <property type="component" value="Unassembled WGS sequence"/>
</dbReference>
<reference evidence="1 2" key="1">
    <citation type="submission" date="2020-09" db="EMBL/GenBank/DDBJ databases">
        <title>Paenibacillus sp. strain PR3 16S rRNA gene Genome sequencing and assembly.</title>
        <authorList>
            <person name="Kim J."/>
        </authorList>
    </citation>
    <scope>NUCLEOTIDE SEQUENCE [LARGE SCALE GENOMIC DNA]</scope>
    <source>
        <strain evidence="1 2">PR3</strain>
    </source>
</reference>
<dbReference type="RefSeq" id="WP_191201917.1">
    <property type="nucleotide sequence ID" value="NZ_JACXZA010000001.1"/>
</dbReference>
<dbReference type="EMBL" id="JACXZA010000001">
    <property type="protein sequence ID" value="MBD3917637.1"/>
    <property type="molecule type" value="Genomic_DNA"/>
</dbReference>
<comment type="caution">
    <text evidence="1">The sequence shown here is derived from an EMBL/GenBank/DDBJ whole genome shotgun (WGS) entry which is preliminary data.</text>
</comment>
<organism evidence="1 2">
    <name type="scientific">Paenibacillus terricola</name>
    <dbReference type="NCBI Taxonomy" id="2763503"/>
    <lineage>
        <taxon>Bacteria</taxon>
        <taxon>Bacillati</taxon>
        <taxon>Bacillota</taxon>
        <taxon>Bacilli</taxon>
        <taxon>Bacillales</taxon>
        <taxon>Paenibacillaceae</taxon>
        <taxon>Paenibacillus</taxon>
    </lineage>
</organism>
<protein>
    <submittedName>
        <fullName evidence="1">DUF2634 domain-containing protein</fullName>
    </submittedName>
</protein>
<keyword evidence="2" id="KW-1185">Reference proteome</keyword>